<protein>
    <recommendedName>
        <fullName evidence="4">PUM-HD domain-containing protein</fullName>
    </recommendedName>
</protein>
<dbReference type="PROSITE" id="PS50303">
    <property type="entry name" value="PUM_HD"/>
    <property type="match status" value="1"/>
</dbReference>
<dbReference type="CDD" id="cd00590">
    <property type="entry name" value="RRM_SF"/>
    <property type="match status" value="1"/>
</dbReference>
<dbReference type="InterPro" id="IPR016024">
    <property type="entry name" value="ARM-type_fold"/>
</dbReference>
<evidence type="ECO:0000313" key="5">
    <source>
        <dbReference type="EMBL" id="WFD02769.1"/>
    </source>
</evidence>
<feature type="region of interest" description="Disordered" evidence="3">
    <location>
        <begin position="219"/>
        <end position="244"/>
    </location>
</feature>
<evidence type="ECO:0000256" key="3">
    <source>
        <dbReference type="SAM" id="MobiDB-lite"/>
    </source>
</evidence>
<gene>
    <name evidence="5" type="ORF">MOBT1_001453</name>
</gene>
<dbReference type="PANTHER" id="PTHR47093:SF1">
    <property type="entry name" value="PROTEIN JSN1-RELATED"/>
    <property type="match status" value="1"/>
</dbReference>
<dbReference type="PANTHER" id="PTHR47093">
    <property type="entry name" value="PROTEIN JSN1-RELATED"/>
    <property type="match status" value="1"/>
</dbReference>
<feature type="region of interest" description="Disordered" evidence="3">
    <location>
        <begin position="1"/>
        <end position="138"/>
    </location>
</feature>
<sequence length="1470" mass="160168">MSQELGPPPDSPAEVWNRPGSWRSSSEYDSSGSATPSRPHSSHAARSDLAATAPGAERPRHAPTASLSSITPAVGRTESPPVPSGASAMRAGTGRARAGTLPSRFPGPAPPGLPRAATGDPFGAQWRFPGASPLARTDSFSPMFSSVPGLGAPSAFEPFVPESSAPLGAVGAPPLEGEANGLAKTLDFLGLDDAPQDDSRLATPLVRERANTDASLLAAHHAQSSVAPGGPVRPPLGARSDSRTAALSATAMQNRMSPLPIGAHDVFSAPSTDLGHRPRATSLSTLDRPSRSPAPSPARAPGHGRHRADTVGALSGPDGRQRTEHELHRAAFRADRSDVLAPTPNRLRSMTVPNSAPPDAERNVYISQLSAQASTRILLRLFEPYGVIDDIVLFPHHNGALIQFREAQHAADAHEAGVACIGPYLVDLLAEQRAPPHFSRTEAAWAKPGATAPAPEPVTPPTRLRHGGTASIVPSSDKGGVPLPVEHVVTLAPEQQRAFGDTLHFRHGSDPAVSTLETQEPRSYHASIPPVGDGGRPSRRFDNARFRELRKNIESGQMSQAQVDTIAMDHLGVIVELSSNYIGNTVVQRFFEQCSETVKTRLLERLAPHLATIGCHKNGTWAAQKIIDCARTDEQQRLIVEHLQPYVPALLLDQFGNYVVQCVLPFGFPRATFILDAMVDRCWEIAQGRFGARSMRTVLEHASVPRVQLKRVAMAIILHCVPLATSANGALLLTWLLDTSGLDGVMSQLAPRFVPHLAQLCTHKLASVTVLRIVGQSADPGAAVLLLRAIFDLPQAVVLEEILLDLVHGSQLVAKALQSPMLSPEAYAECVDKVAAILCRHELVGAPAYRRLAEQVGLVPRDGMHPSPHKMETPERLMHSSDGIPPMMPPSYGMMPPAPYAIVPNGAVYMPYATPPLFDIQPESARRSVEVLAHTAFFLAVRPTDGQAVAVGPPVDLLHFLLVSRRFYAELNPHTNAALYARIFHAVFDSSAVLRRLGDDEVSAADLTTELQCRYLALKHIRHHVARHTGHPNAVDEHEAHSDPHLVDALWCAYFMILEHDACNLEHLRWAHMSDFVDLHAVQTICGRLVQRQYPIASPATCLAMHIRYLLAEFQLQARTDDQYTDEHDYLFLLLKPFVFAAYEYDMFFGPWNARTLPLGGNVPASDGSNCMLVRHCGHDLRLAVPPVSQAATSLLFKCTARAMHASNLKTRLDARVLAAPPRPLSSRDFDLDFARLRHCYDCTCSPGLRLEDHCGRLAGVWEGRFAFFDLDAYRNMLDGSPAALYDGTFGEQTQVLRLSEAVVCMSSDGVAKYHEEIVVDDRAASDSDKAADSSMPPSPVPVHGGQQPFISHAQADAIPPMDADTMLKEWRSLPFWNDDDPPQTQDERRELLLYGTGHSAWGKFLVRGRVRAWDGLVILLKEYGPERQGRWLYRGYCIAGRKMVGRWRDAFTPNVLHGYEGPYTLSRRS</sequence>
<feature type="repeat" description="Pumilio" evidence="2">
    <location>
        <begin position="569"/>
        <end position="604"/>
    </location>
</feature>
<dbReference type="InterPro" id="IPR052645">
    <property type="entry name" value="Pumilio_domain_protein"/>
</dbReference>
<feature type="compositionally biased region" description="Low complexity" evidence="3">
    <location>
        <begin position="84"/>
        <end position="104"/>
    </location>
</feature>
<reference evidence="5" key="1">
    <citation type="submission" date="2023-03" db="EMBL/GenBank/DDBJ databases">
        <title>Mating type loci evolution in Malassezia.</title>
        <authorList>
            <person name="Coelho M.A."/>
        </authorList>
    </citation>
    <scope>NUCLEOTIDE SEQUENCE</scope>
    <source>
        <strain evidence="5">CBS 7876</strain>
    </source>
</reference>
<dbReference type="PROSITE" id="PS50302">
    <property type="entry name" value="PUM"/>
    <property type="match status" value="3"/>
</dbReference>
<feature type="domain" description="PUM-HD" evidence="4">
    <location>
        <begin position="507"/>
        <end position="860"/>
    </location>
</feature>
<dbReference type="Gene3D" id="1.25.10.10">
    <property type="entry name" value="Leucine-rich Repeat Variant"/>
    <property type="match status" value="1"/>
</dbReference>
<dbReference type="InterPro" id="IPR012677">
    <property type="entry name" value="Nucleotide-bd_a/b_plait_sf"/>
</dbReference>
<evidence type="ECO:0000256" key="1">
    <source>
        <dbReference type="ARBA" id="ARBA00022737"/>
    </source>
</evidence>
<keyword evidence="1" id="KW-0677">Repeat</keyword>
<dbReference type="SUPFAM" id="SSF54928">
    <property type="entry name" value="RNA-binding domain, RBD"/>
    <property type="match status" value="1"/>
</dbReference>
<feature type="region of interest" description="Disordered" evidence="3">
    <location>
        <begin position="516"/>
        <end position="538"/>
    </location>
</feature>
<feature type="repeat" description="Pumilio" evidence="2">
    <location>
        <begin position="642"/>
        <end position="680"/>
    </location>
</feature>
<dbReference type="InterPro" id="IPR001313">
    <property type="entry name" value="Pumilio_RNA-bd_rpt"/>
</dbReference>
<feature type="repeat" description="Pumilio" evidence="2">
    <location>
        <begin position="605"/>
        <end position="641"/>
    </location>
</feature>
<keyword evidence="6" id="KW-1185">Reference proteome</keyword>
<proteinExistence type="predicted"/>
<dbReference type="GO" id="GO:0000288">
    <property type="term" value="P:nuclear-transcribed mRNA catabolic process, deadenylation-dependent decay"/>
    <property type="evidence" value="ECO:0007669"/>
    <property type="project" value="TreeGrafter"/>
</dbReference>
<feature type="compositionally biased region" description="Pro residues" evidence="3">
    <location>
        <begin position="1"/>
        <end position="11"/>
    </location>
</feature>
<accession>A0AAF0DZE1</accession>
<dbReference type="InterPro" id="IPR033133">
    <property type="entry name" value="PUM-HD"/>
</dbReference>
<feature type="region of interest" description="Disordered" evidence="3">
    <location>
        <begin position="445"/>
        <end position="479"/>
    </location>
</feature>
<dbReference type="SMART" id="SM00025">
    <property type="entry name" value="Pumilio"/>
    <property type="match status" value="5"/>
</dbReference>
<dbReference type="SUPFAM" id="SSF48371">
    <property type="entry name" value="ARM repeat"/>
    <property type="match status" value="1"/>
</dbReference>
<evidence type="ECO:0000256" key="2">
    <source>
        <dbReference type="PROSITE-ProRule" id="PRU00317"/>
    </source>
</evidence>
<dbReference type="Pfam" id="PF00806">
    <property type="entry name" value="PUF"/>
    <property type="match status" value="3"/>
</dbReference>
<organism evidence="5 6">
    <name type="scientific">Malassezia obtusa</name>
    <dbReference type="NCBI Taxonomy" id="76774"/>
    <lineage>
        <taxon>Eukaryota</taxon>
        <taxon>Fungi</taxon>
        <taxon>Dikarya</taxon>
        <taxon>Basidiomycota</taxon>
        <taxon>Ustilaginomycotina</taxon>
        <taxon>Malasseziomycetes</taxon>
        <taxon>Malasseziales</taxon>
        <taxon>Malasseziaceae</taxon>
        <taxon>Malassezia</taxon>
    </lineage>
</organism>
<feature type="compositionally biased region" description="Polar residues" evidence="3">
    <location>
        <begin position="22"/>
        <end position="39"/>
    </location>
</feature>
<feature type="region of interest" description="Disordered" evidence="3">
    <location>
        <begin position="262"/>
        <end position="324"/>
    </location>
</feature>
<dbReference type="Proteomes" id="UP001214603">
    <property type="component" value="Chromosome 2"/>
</dbReference>
<dbReference type="InterPro" id="IPR011989">
    <property type="entry name" value="ARM-like"/>
</dbReference>
<dbReference type="GO" id="GO:0003723">
    <property type="term" value="F:RNA binding"/>
    <property type="evidence" value="ECO:0007669"/>
    <property type="project" value="InterPro"/>
</dbReference>
<evidence type="ECO:0000259" key="4">
    <source>
        <dbReference type="PROSITE" id="PS50303"/>
    </source>
</evidence>
<dbReference type="InterPro" id="IPR035979">
    <property type="entry name" value="RBD_domain_sf"/>
</dbReference>
<dbReference type="Gene3D" id="3.30.70.330">
    <property type="match status" value="1"/>
</dbReference>
<name>A0AAF0DZE1_9BASI</name>
<dbReference type="EMBL" id="CP119935">
    <property type="protein sequence ID" value="WFD02769.1"/>
    <property type="molecule type" value="Genomic_DNA"/>
</dbReference>
<feature type="region of interest" description="Disordered" evidence="3">
    <location>
        <begin position="1325"/>
        <end position="1347"/>
    </location>
</feature>
<evidence type="ECO:0000313" key="6">
    <source>
        <dbReference type="Proteomes" id="UP001214603"/>
    </source>
</evidence>